<reference evidence="1" key="2">
    <citation type="journal article" date="2021" name="PeerJ">
        <title>Extensive microbial diversity within the chicken gut microbiome revealed by metagenomics and culture.</title>
        <authorList>
            <person name="Gilroy R."/>
            <person name="Ravi A."/>
            <person name="Getino M."/>
            <person name="Pursley I."/>
            <person name="Horton D.L."/>
            <person name="Alikhan N.F."/>
            <person name="Baker D."/>
            <person name="Gharbi K."/>
            <person name="Hall N."/>
            <person name="Watson M."/>
            <person name="Adriaenssens E.M."/>
            <person name="Foster-Nyarko E."/>
            <person name="Jarju S."/>
            <person name="Secka A."/>
            <person name="Antonio M."/>
            <person name="Oren A."/>
            <person name="Chaudhuri R.R."/>
            <person name="La Ragione R."/>
            <person name="Hildebrand F."/>
            <person name="Pallen M.J."/>
        </authorList>
    </citation>
    <scope>NUCLEOTIDE SEQUENCE</scope>
    <source>
        <strain evidence="1">CHK121-14286</strain>
    </source>
</reference>
<dbReference type="AlphaFoldDB" id="A0A9D1J7U5"/>
<evidence type="ECO:0000313" key="1">
    <source>
        <dbReference type="EMBL" id="HIR65753.1"/>
    </source>
</evidence>
<comment type="caution">
    <text evidence="1">The sequence shown here is derived from an EMBL/GenBank/DDBJ whole genome shotgun (WGS) entry which is preliminary data.</text>
</comment>
<dbReference type="Proteomes" id="UP000824200">
    <property type="component" value="Unassembled WGS sequence"/>
</dbReference>
<dbReference type="EMBL" id="DVHL01000020">
    <property type="protein sequence ID" value="HIR65753.1"/>
    <property type="molecule type" value="Genomic_DNA"/>
</dbReference>
<protein>
    <submittedName>
        <fullName evidence="1">Uncharacterized protein</fullName>
    </submittedName>
</protein>
<evidence type="ECO:0000313" key="2">
    <source>
        <dbReference type="Proteomes" id="UP000824200"/>
    </source>
</evidence>
<reference evidence="1" key="1">
    <citation type="submission" date="2020-10" db="EMBL/GenBank/DDBJ databases">
        <authorList>
            <person name="Gilroy R."/>
        </authorList>
    </citation>
    <scope>NUCLEOTIDE SEQUENCE</scope>
    <source>
        <strain evidence="1">CHK121-14286</strain>
    </source>
</reference>
<name>A0A9D1J7U5_9BACT</name>
<gene>
    <name evidence="1" type="ORF">IAC95_02555</name>
</gene>
<accession>A0A9D1J7U5</accession>
<proteinExistence type="predicted"/>
<organism evidence="1 2">
    <name type="scientific">Candidatus Fimimonas gallinarum</name>
    <dbReference type="NCBI Taxonomy" id="2840821"/>
    <lineage>
        <taxon>Bacteria</taxon>
        <taxon>Pseudomonadati</taxon>
        <taxon>Myxococcota</taxon>
        <taxon>Myxococcia</taxon>
        <taxon>Myxococcales</taxon>
        <taxon>Cystobacterineae</taxon>
        <taxon>Myxococcaceae</taxon>
        <taxon>Myxococcaceae incertae sedis</taxon>
        <taxon>Candidatus Fimimonas</taxon>
    </lineage>
</organism>
<sequence>MRAISLRVTDKRRDAFALNLQFTYEKGDSDAENLGEQADVTNYLPTANTNCRTAENNLLNLLLQKMFVWAIVQN</sequence>